<keyword evidence="1" id="KW-1133">Transmembrane helix</keyword>
<sequence length="145" mass="15010">MGQLSFAASGLVMGGLLVAIGVTATRRRGTDRPVRTDGGQPATGRMQRVAGDPLVWSLAFLLLVAAGVGGTLLVVTGMALPIVPSGFGTLLVGLLAGAVLVYLCWGFYHAARYRGLHRPAALAVAAWVAGLLFVLGIVFRLLEIV</sequence>
<feature type="transmembrane region" description="Helical" evidence="1">
    <location>
        <begin position="54"/>
        <end position="80"/>
    </location>
</feature>
<feature type="transmembrane region" description="Helical" evidence="1">
    <location>
        <begin position="86"/>
        <end position="108"/>
    </location>
</feature>
<evidence type="ECO:0000256" key="1">
    <source>
        <dbReference type="SAM" id="Phobius"/>
    </source>
</evidence>
<accession>A0ABD6CF63</accession>
<evidence type="ECO:0000313" key="2">
    <source>
        <dbReference type="EMBL" id="MFD1588038.1"/>
    </source>
</evidence>
<gene>
    <name evidence="2" type="ORF">ACFR9U_13710</name>
</gene>
<dbReference type="AlphaFoldDB" id="A0ABD6CF63"/>
<keyword evidence="1" id="KW-0472">Membrane</keyword>
<evidence type="ECO:0000313" key="3">
    <source>
        <dbReference type="Proteomes" id="UP001597119"/>
    </source>
</evidence>
<dbReference type="RefSeq" id="WP_247380145.1">
    <property type="nucleotide sequence ID" value="NZ_JALLGV010000008.1"/>
</dbReference>
<keyword evidence="3" id="KW-1185">Reference proteome</keyword>
<dbReference type="Proteomes" id="UP001597119">
    <property type="component" value="Unassembled WGS sequence"/>
</dbReference>
<organism evidence="2 3">
    <name type="scientific">Halorientalis brevis</name>
    <dbReference type="NCBI Taxonomy" id="1126241"/>
    <lineage>
        <taxon>Archaea</taxon>
        <taxon>Methanobacteriati</taxon>
        <taxon>Methanobacteriota</taxon>
        <taxon>Stenosarchaea group</taxon>
        <taxon>Halobacteria</taxon>
        <taxon>Halobacteriales</taxon>
        <taxon>Haloarculaceae</taxon>
        <taxon>Halorientalis</taxon>
    </lineage>
</organism>
<keyword evidence="1" id="KW-0812">Transmembrane</keyword>
<proteinExistence type="predicted"/>
<feature type="transmembrane region" description="Helical" evidence="1">
    <location>
        <begin position="120"/>
        <end position="142"/>
    </location>
</feature>
<comment type="caution">
    <text evidence="2">The sequence shown here is derived from an EMBL/GenBank/DDBJ whole genome shotgun (WGS) entry which is preliminary data.</text>
</comment>
<protein>
    <submittedName>
        <fullName evidence="2">Uncharacterized protein</fullName>
    </submittedName>
</protein>
<feature type="transmembrane region" description="Helical" evidence="1">
    <location>
        <begin position="6"/>
        <end position="25"/>
    </location>
</feature>
<reference evidence="2 3" key="1">
    <citation type="journal article" date="2019" name="Int. J. Syst. Evol. Microbiol.">
        <title>The Global Catalogue of Microorganisms (GCM) 10K type strain sequencing project: providing services to taxonomists for standard genome sequencing and annotation.</title>
        <authorList>
            <consortium name="The Broad Institute Genomics Platform"/>
            <consortium name="The Broad Institute Genome Sequencing Center for Infectious Disease"/>
            <person name="Wu L."/>
            <person name="Ma J."/>
        </authorList>
    </citation>
    <scope>NUCLEOTIDE SEQUENCE [LARGE SCALE GENOMIC DNA]</scope>
    <source>
        <strain evidence="2 3">CGMCC 1.12125</strain>
    </source>
</reference>
<name>A0ABD6CF63_9EURY</name>
<dbReference type="EMBL" id="JBHUDJ010000006">
    <property type="protein sequence ID" value="MFD1588038.1"/>
    <property type="molecule type" value="Genomic_DNA"/>
</dbReference>